<keyword evidence="2" id="KW-1185">Reference proteome</keyword>
<dbReference type="AlphaFoldDB" id="A0A4Q0TAF4"/>
<evidence type="ECO:0000313" key="2">
    <source>
        <dbReference type="Proteomes" id="UP000289437"/>
    </source>
</evidence>
<dbReference type="EMBL" id="RDSM01000001">
    <property type="protein sequence ID" value="RXH58756.1"/>
    <property type="molecule type" value="Genomic_DNA"/>
</dbReference>
<organism evidence="1 2">
    <name type="scientific">Granulicella sibirica</name>
    <dbReference type="NCBI Taxonomy" id="2479048"/>
    <lineage>
        <taxon>Bacteria</taxon>
        <taxon>Pseudomonadati</taxon>
        <taxon>Acidobacteriota</taxon>
        <taxon>Terriglobia</taxon>
        <taxon>Terriglobales</taxon>
        <taxon>Acidobacteriaceae</taxon>
        <taxon>Granulicella</taxon>
    </lineage>
</organism>
<gene>
    <name evidence="1" type="ORF">GRAN_2066</name>
</gene>
<accession>A0A4Q0TAF4</accession>
<protein>
    <submittedName>
        <fullName evidence="1">Uncharacterized protein</fullName>
    </submittedName>
</protein>
<reference evidence="1 2" key="1">
    <citation type="submission" date="2018-11" db="EMBL/GenBank/DDBJ databases">
        <authorList>
            <person name="Mardanov A.V."/>
            <person name="Ravin N.V."/>
            <person name="Dedysh S.N."/>
        </authorList>
    </citation>
    <scope>NUCLEOTIDE SEQUENCE [LARGE SCALE GENOMIC DNA]</scope>
    <source>
        <strain evidence="1 2">AF10</strain>
    </source>
</reference>
<proteinExistence type="predicted"/>
<comment type="caution">
    <text evidence="1">The sequence shown here is derived from an EMBL/GenBank/DDBJ whole genome shotgun (WGS) entry which is preliminary data.</text>
</comment>
<sequence>MQLAAAATSVSGHGLGAATRFSGYVAIEADPSDERTRTPGVAWAIEQLRASLKERGMPTQGNGEPSIRIRVASFSSSTVGQFSLPQGRSPEMLAIIPGGKGSRSLLVSGTDARGLVYGLLEVADRVRSSDDVLAALTLHEPLVETTPNRVRSVARAFCSEVEDKPWFYDRVFWGRYLDSLAFARFNRFNFTLGIGYDFPRGVTGDYLHFPYPYLLRMAAYPDVRVDPPLAPGEREKNLEMLQFIAAETERRGLDFQLGVWTHAYEWTDSPNSDHHILGLTPVTHAAYCRDALSELLKRCPQIRGVTLRVHGESGIPEGSYDFWQTVFEAFPRAGRPIEIDMHAKGLDDRMIEIGHGTGMRLTAGAKFWAEHLGIGYHQADIRATEYPRQNVTGTFAVSNGARNFTRYGYGDFYNEKSSVELLYRVWPGTQKHLLWGDPALASGYGRAANFCGAAGMELCEPLFFKGREGSGHSEGRDAYLSRQLGPARLDTDKFDVTYFAWGRYLYNPDTPPDAYRRLLKRTYGDSGEHIEIALANSSRILPLVTTAWLPSASNHSLWVEMYSPISVLPVKGKPLYSDSPVPHNVSSVSPLDPQLFLTIDGYAQALVSKRATAKYNPLEVARWIDEMVAQSTTALAKARKTTAGRMASPAFRRAEEDILILNGLGRYFAALFRTASCYSLFEMTGDTKASAKAMEFYRIALTSWKEFSAVSKPVYMSDVSYGSVAERRGHWADRLPAIETDVASLEQYFAAATVAKTGLDGAALLDVSKKRWTPTLSHTAPQTFHPGSDLELSAKADQPVLEATLWYRHVTHAERWLSVSMERNDRTFTASIPATYTQSPFPLQYYFELRSENDATLYPALNATLSNQPYFAVYKRT</sequence>
<dbReference type="Proteomes" id="UP000289437">
    <property type="component" value="Unassembled WGS sequence"/>
</dbReference>
<reference evidence="2" key="2">
    <citation type="submission" date="2019-02" db="EMBL/GenBank/DDBJ databases">
        <title>Granulicella sibirica sp. nov., a psychrotolerant acidobacterium isolated from an organic soil layer in forested tundra, West Siberia.</title>
        <authorList>
            <person name="Oshkin I.Y."/>
            <person name="Kulichevskaya I.S."/>
            <person name="Rijpstra W.I.C."/>
            <person name="Sinninghe Damste J.S."/>
            <person name="Rakitin A.L."/>
            <person name="Ravin N.V."/>
            <person name="Dedysh S.N."/>
        </authorList>
    </citation>
    <scope>NUCLEOTIDE SEQUENCE [LARGE SCALE GENOMIC DNA]</scope>
    <source>
        <strain evidence="2">AF10</strain>
    </source>
</reference>
<evidence type="ECO:0000313" key="1">
    <source>
        <dbReference type="EMBL" id="RXH58756.1"/>
    </source>
</evidence>
<name>A0A4Q0TAF4_9BACT</name>